<dbReference type="InterPro" id="IPR050739">
    <property type="entry name" value="MFP"/>
</dbReference>
<dbReference type="NCBIfam" id="TIGR01843">
    <property type="entry name" value="type_I_hlyD"/>
    <property type="match status" value="1"/>
</dbReference>
<evidence type="ECO:0000259" key="12">
    <source>
        <dbReference type="Pfam" id="PF26002"/>
    </source>
</evidence>
<dbReference type="InterPro" id="IPR058781">
    <property type="entry name" value="HH_AprE-like"/>
</dbReference>
<evidence type="ECO:0000256" key="1">
    <source>
        <dbReference type="ARBA" id="ARBA00004377"/>
    </source>
</evidence>
<keyword evidence="6 9" id="KW-0812">Transmembrane</keyword>
<sequence>MTDVVAPQNPLPPPPDGPVPPAPTAGPTVALDNPRRELVIGGTIIVLFFVIFLGWAAMAPLDAGAYAQGQVAISGNRQAVQHREGGVVSALLVAEGDTVRAGQVLLQLSSGELKATERGVASQVYALIAQRARLIAERDRLGGIPTPAEFADLSAEDLVLARESLRIQQQQFSARRTGRSTETGVLGQRVAQLNEQIAGYQGQIVANIEQQRLIQEELAGMRSLAEKGYAPLTRVRALERTAAQLDGELGSLRAQIAQSREAVGETRLQMSGVSTKMNEDVADQLRQIDVQLNELRPRMVELRAQIARNEVRAPASGEVVGLTIFTQGGVIQPGQTLMEIVPRDASQVIVAQIAPNDVDNLRIGQSTEVRFPGLRERNPPIIHGRVTRISADSFTVEETGASYFRAEIVVPASELAKMGRGAETLRPGAPVEVVVLLRKRTALGYLLEPLTNNLWRSGSGQ</sequence>
<dbReference type="Pfam" id="PF25994">
    <property type="entry name" value="HH_AprE"/>
    <property type="match status" value="1"/>
</dbReference>
<evidence type="ECO:0000259" key="11">
    <source>
        <dbReference type="Pfam" id="PF25994"/>
    </source>
</evidence>
<dbReference type="InterPro" id="IPR058982">
    <property type="entry name" value="Beta-barrel_AprE"/>
</dbReference>
<organism evidence="13 14">
    <name type="scientific">Brevundimonas denitrificans</name>
    <dbReference type="NCBI Taxonomy" id="1443434"/>
    <lineage>
        <taxon>Bacteria</taxon>
        <taxon>Pseudomonadati</taxon>
        <taxon>Pseudomonadota</taxon>
        <taxon>Alphaproteobacteria</taxon>
        <taxon>Caulobacterales</taxon>
        <taxon>Caulobacteraceae</taxon>
        <taxon>Brevundimonas</taxon>
    </lineage>
</organism>
<evidence type="ECO:0000256" key="10">
    <source>
        <dbReference type="SAM" id="MobiDB-lite"/>
    </source>
</evidence>
<evidence type="ECO:0000313" key="13">
    <source>
        <dbReference type="EMBL" id="GLS01888.1"/>
    </source>
</evidence>
<keyword evidence="5 9" id="KW-0997">Cell inner membrane</keyword>
<keyword evidence="7 9" id="KW-1133">Transmembrane helix</keyword>
<evidence type="ECO:0000313" key="14">
    <source>
        <dbReference type="Proteomes" id="UP001156921"/>
    </source>
</evidence>
<evidence type="ECO:0000256" key="2">
    <source>
        <dbReference type="ARBA" id="ARBA00009477"/>
    </source>
</evidence>
<dbReference type="PRINTS" id="PR01490">
    <property type="entry name" value="RTXTOXIND"/>
</dbReference>
<evidence type="ECO:0000256" key="9">
    <source>
        <dbReference type="RuleBase" id="RU365093"/>
    </source>
</evidence>
<comment type="caution">
    <text evidence="13">The sequence shown here is derived from an EMBL/GenBank/DDBJ whole genome shotgun (WGS) entry which is preliminary data.</text>
</comment>
<keyword evidence="14" id="KW-1185">Reference proteome</keyword>
<comment type="similarity">
    <text evidence="2 9">Belongs to the membrane fusion protein (MFP) (TC 8.A.1) family.</text>
</comment>
<dbReference type="Gene3D" id="2.40.30.170">
    <property type="match status" value="1"/>
</dbReference>
<feature type="domain" description="AprE-like long alpha-helical hairpin" evidence="11">
    <location>
        <begin position="114"/>
        <end position="304"/>
    </location>
</feature>
<reference evidence="14" key="1">
    <citation type="journal article" date="2019" name="Int. J. Syst. Evol. Microbiol.">
        <title>The Global Catalogue of Microorganisms (GCM) 10K type strain sequencing project: providing services to taxonomists for standard genome sequencing and annotation.</title>
        <authorList>
            <consortium name="The Broad Institute Genomics Platform"/>
            <consortium name="The Broad Institute Genome Sequencing Center for Infectious Disease"/>
            <person name="Wu L."/>
            <person name="Ma J."/>
        </authorList>
    </citation>
    <scope>NUCLEOTIDE SEQUENCE [LARGE SCALE GENOMIC DNA]</scope>
    <source>
        <strain evidence="14">NBRC 110107</strain>
    </source>
</reference>
<comment type="subcellular location">
    <subcellularLocation>
        <location evidence="1 9">Cell inner membrane</location>
        <topology evidence="1 9">Single-pass membrane protein</topology>
    </subcellularLocation>
</comment>
<protein>
    <recommendedName>
        <fullName evidence="9">Membrane fusion protein (MFP) family protein</fullName>
    </recommendedName>
</protein>
<accession>A0ABQ6BIV1</accession>
<dbReference type="PANTHER" id="PTHR30386:SF17">
    <property type="entry name" value="ALKALINE PROTEASE SECRETION PROTEIN APRE"/>
    <property type="match status" value="1"/>
</dbReference>
<evidence type="ECO:0000256" key="6">
    <source>
        <dbReference type="ARBA" id="ARBA00022692"/>
    </source>
</evidence>
<feature type="domain" description="AprE-like beta-barrel" evidence="12">
    <location>
        <begin position="348"/>
        <end position="435"/>
    </location>
</feature>
<dbReference type="Proteomes" id="UP001156921">
    <property type="component" value="Unassembled WGS sequence"/>
</dbReference>
<evidence type="ECO:0000256" key="7">
    <source>
        <dbReference type="ARBA" id="ARBA00022989"/>
    </source>
</evidence>
<evidence type="ECO:0000256" key="4">
    <source>
        <dbReference type="ARBA" id="ARBA00022475"/>
    </source>
</evidence>
<dbReference type="EMBL" id="BSOY01000041">
    <property type="protein sequence ID" value="GLS01888.1"/>
    <property type="molecule type" value="Genomic_DNA"/>
</dbReference>
<evidence type="ECO:0000256" key="3">
    <source>
        <dbReference type="ARBA" id="ARBA00022448"/>
    </source>
</evidence>
<evidence type="ECO:0000256" key="5">
    <source>
        <dbReference type="ARBA" id="ARBA00022519"/>
    </source>
</evidence>
<dbReference type="RefSeq" id="WP_284222751.1">
    <property type="nucleotide sequence ID" value="NZ_BSOY01000041.1"/>
</dbReference>
<proteinExistence type="inferred from homology"/>
<dbReference type="Gene3D" id="2.40.50.100">
    <property type="match status" value="1"/>
</dbReference>
<feature type="transmembrane region" description="Helical" evidence="9">
    <location>
        <begin position="38"/>
        <end position="58"/>
    </location>
</feature>
<keyword evidence="4 9" id="KW-1003">Cell membrane</keyword>
<keyword evidence="8 9" id="KW-0472">Membrane</keyword>
<dbReference type="PANTHER" id="PTHR30386">
    <property type="entry name" value="MEMBRANE FUSION SUBUNIT OF EMRAB-TOLC MULTIDRUG EFFLUX PUMP"/>
    <property type="match status" value="1"/>
</dbReference>
<gene>
    <name evidence="13" type="ORF">GCM10007859_19060</name>
</gene>
<feature type="compositionally biased region" description="Pro residues" evidence="10">
    <location>
        <begin position="9"/>
        <end position="24"/>
    </location>
</feature>
<evidence type="ECO:0000256" key="8">
    <source>
        <dbReference type="ARBA" id="ARBA00023136"/>
    </source>
</evidence>
<keyword evidence="3 9" id="KW-0813">Transport</keyword>
<feature type="region of interest" description="Disordered" evidence="10">
    <location>
        <begin position="1"/>
        <end position="27"/>
    </location>
</feature>
<dbReference type="InterPro" id="IPR010129">
    <property type="entry name" value="T1SS_HlyD"/>
</dbReference>
<dbReference type="Pfam" id="PF26002">
    <property type="entry name" value="Beta-barrel_AprE"/>
    <property type="match status" value="1"/>
</dbReference>
<name>A0ABQ6BIV1_9CAUL</name>